<keyword evidence="3" id="KW-1185">Reference proteome</keyword>
<evidence type="ECO:0000256" key="1">
    <source>
        <dbReference type="SAM" id="Phobius"/>
    </source>
</evidence>
<sequence length="132" mass="13927">MSSVPSSSAHASTYASDHTDALVDGAARLGTQAVHRAGEAVDEAVDALNHRIASGRARVRPALHELAGGLEDLAHERLDAVRERARSARLAGAGYIRERPLPSLLMAASAGAALVLIGGWLLRPHGNDRRDR</sequence>
<feature type="transmembrane region" description="Helical" evidence="1">
    <location>
        <begin position="104"/>
        <end position="122"/>
    </location>
</feature>
<gene>
    <name evidence="2" type="ORF">Q8X39_19345</name>
</gene>
<dbReference type="EMBL" id="JAUZEE010000015">
    <property type="protein sequence ID" value="MDP4302799.1"/>
    <property type="molecule type" value="Genomic_DNA"/>
</dbReference>
<protein>
    <recommendedName>
        <fullName evidence="4">DUF883 domain-containing protein</fullName>
    </recommendedName>
</protein>
<evidence type="ECO:0000313" key="2">
    <source>
        <dbReference type="EMBL" id="MDP4302799.1"/>
    </source>
</evidence>
<keyword evidence="1" id="KW-1133">Transmembrane helix</keyword>
<reference evidence="2 3" key="1">
    <citation type="submission" date="2023-08" db="EMBL/GenBank/DDBJ databases">
        <authorList>
            <person name="Roldan D.M."/>
            <person name="Menes R.J."/>
        </authorList>
    </citation>
    <scope>NUCLEOTIDE SEQUENCE [LARGE SCALE GENOMIC DNA]</scope>
    <source>
        <strain evidence="2 3">CCM 2812</strain>
    </source>
</reference>
<proteinExistence type="predicted"/>
<evidence type="ECO:0008006" key="4">
    <source>
        <dbReference type="Google" id="ProtNLM"/>
    </source>
</evidence>
<keyword evidence="1" id="KW-0812">Transmembrane</keyword>
<keyword evidence="1" id="KW-0472">Membrane</keyword>
<dbReference type="RefSeq" id="WP_305751340.1">
    <property type="nucleotide sequence ID" value="NZ_JAUZEE010000015.1"/>
</dbReference>
<name>A0ABT9G8I6_LEPDI</name>
<evidence type="ECO:0000313" key="3">
    <source>
        <dbReference type="Proteomes" id="UP001235760"/>
    </source>
</evidence>
<dbReference type="Proteomes" id="UP001235760">
    <property type="component" value="Unassembled WGS sequence"/>
</dbReference>
<organism evidence="2 3">
    <name type="scientific">Leptothrix discophora</name>
    <dbReference type="NCBI Taxonomy" id="89"/>
    <lineage>
        <taxon>Bacteria</taxon>
        <taxon>Pseudomonadati</taxon>
        <taxon>Pseudomonadota</taxon>
        <taxon>Betaproteobacteria</taxon>
        <taxon>Burkholderiales</taxon>
        <taxon>Sphaerotilaceae</taxon>
        <taxon>Leptothrix</taxon>
    </lineage>
</organism>
<comment type="caution">
    <text evidence="2">The sequence shown here is derived from an EMBL/GenBank/DDBJ whole genome shotgun (WGS) entry which is preliminary data.</text>
</comment>
<accession>A0ABT9G8I6</accession>